<dbReference type="GeneID" id="41321958"/>
<dbReference type="PANTHER" id="PTHR12558">
    <property type="entry name" value="CELL DIVISION CYCLE 16,23,27"/>
    <property type="match status" value="1"/>
</dbReference>
<feature type="compositionally biased region" description="Basic and acidic residues" evidence="2">
    <location>
        <begin position="797"/>
        <end position="809"/>
    </location>
</feature>
<dbReference type="RefSeq" id="WP_015505065.1">
    <property type="nucleotide sequence ID" value="NZ_CP017686.1"/>
</dbReference>
<feature type="region of interest" description="Disordered" evidence="2">
    <location>
        <begin position="790"/>
        <end position="815"/>
    </location>
</feature>
<dbReference type="PANTHER" id="PTHR12558:SF47">
    <property type="entry name" value="LIPOPOLYSACCHARIDE ASSEMBLY PROTEIN B"/>
    <property type="match status" value="1"/>
</dbReference>
<dbReference type="Proteomes" id="UP000273278">
    <property type="component" value="Chromosome"/>
</dbReference>
<dbReference type="InterPro" id="IPR019734">
    <property type="entry name" value="TPR_rpt"/>
</dbReference>
<feature type="repeat" description="TPR" evidence="1">
    <location>
        <begin position="919"/>
        <end position="952"/>
    </location>
</feature>
<evidence type="ECO:0000256" key="2">
    <source>
        <dbReference type="SAM" id="MobiDB-lite"/>
    </source>
</evidence>
<protein>
    <submittedName>
        <fullName evidence="3">Pilus assembly protein PilF</fullName>
    </submittedName>
</protein>
<dbReference type="EMBL" id="CP017686">
    <property type="protein sequence ID" value="AYQ55312.1"/>
    <property type="molecule type" value="Genomic_DNA"/>
</dbReference>
<dbReference type="Pfam" id="PF13181">
    <property type="entry name" value="TPR_8"/>
    <property type="match status" value="2"/>
</dbReference>
<proteinExistence type="predicted"/>
<gene>
    <name evidence="3" type="ORF">BKD89_05805</name>
</gene>
<keyword evidence="1" id="KW-0802">TPR repeat</keyword>
<dbReference type="Pfam" id="PF13432">
    <property type="entry name" value="TPR_16"/>
    <property type="match status" value="1"/>
</dbReference>
<reference evidence="3 4" key="1">
    <citation type="submission" date="2016-10" db="EMBL/GenBank/DDBJ databases">
        <title>Complete genome of the TMA-utilizing, human hosted archaeon Methanomethylophilus alvus Gen. nov, sp. nov., strain Mx-05, derived from a pure culture.</title>
        <authorList>
            <person name="Brugere J.-F."/>
            <person name="Ben Hania W."/>
            <person name="Chaudhary P.P."/>
            <person name="Gaci N."/>
            <person name="Borrel G."/>
            <person name="Cao Van Tuat L."/>
            <person name="Fardeau M.-L."/>
            <person name="Harris H.M.B."/>
            <person name="O'Toole P.W."/>
            <person name="Ollivier B."/>
        </authorList>
    </citation>
    <scope>NUCLEOTIDE SEQUENCE [LARGE SCALE GENOMIC DNA]</scope>
    <source>
        <strain evidence="3 4">Mx-05</strain>
    </source>
</reference>
<feature type="repeat" description="TPR" evidence="1">
    <location>
        <begin position="598"/>
        <end position="631"/>
    </location>
</feature>
<dbReference type="AlphaFoldDB" id="A0A3G3IIH8"/>
<dbReference type="Pfam" id="PF14559">
    <property type="entry name" value="TPR_19"/>
    <property type="match status" value="1"/>
</dbReference>
<organism evidence="3 4">
    <name type="scientific">Methanomethylophilus alvi</name>
    <dbReference type="NCBI Taxonomy" id="1291540"/>
    <lineage>
        <taxon>Archaea</taxon>
        <taxon>Methanobacteriati</taxon>
        <taxon>Thermoplasmatota</taxon>
        <taxon>Thermoplasmata</taxon>
        <taxon>Methanomassiliicoccales</taxon>
        <taxon>Methanomethylophilaceae</taxon>
        <taxon>Methanomethylophilus</taxon>
    </lineage>
</organism>
<evidence type="ECO:0000313" key="3">
    <source>
        <dbReference type="EMBL" id="AYQ55312.1"/>
    </source>
</evidence>
<dbReference type="SUPFAM" id="SSF48452">
    <property type="entry name" value="TPR-like"/>
    <property type="match status" value="3"/>
</dbReference>
<evidence type="ECO:0000313" key="4">
    <source>
        <dbReference type="Proteomes" id="UP000273278"/>
    </source>
</evidence>
<dbReference type="PROSITE" id="PS50005">
    <property type="entry name" value="TPR"/>
    <property type="match status" value="3"/>
</dbReference>
<accession>A0A3G3IIH8</accession>
<evidence type="ECO:0000256" key="1">
    <source>
        <dbReference type="PROSITE-ProRule" id="PRU00339"/>
    </source>
</evidence>
<dbReference type="Gene3D" id="1.25.40.10">
    <property type="entry name" value="Tetratricopeptide repeat domain"/>
    <property type="match status" value="3"/>
</dbReference>
<dbReference type="InterPro" id="IPR011990">
    <property type="entry name" value="TPR-like_helical_dom_sf"/>
</dbReference>
<name>A0A3G3IIH8_9ARCH</name>
<feature type="repeat" description="TPR" evidence="1">
    <location>
        <begin position="262"/>
        <end position="295"/>
    </location>
</feature>
<sequence length="1214" mass="133834">MYGRPVFGSKLETEDWEAVQKIDSSKDRLKALSSVIDKILGNDGQVHSVILTELIKKVAQEGTSDWESVVEDLVKKKRPQDTCPSLAAAECYAVKNEGEKAYQYLSTIKGNSGEFIVTDVPMLYVVKAEADVVLGRKKEAIEDLETALLSDPINAKAYEMLMELVPEKDWLNIRACEMLAAGKTPEEPPDSGTPEHDLYRIYREWYMGSRETATSLLIASRGYREKDPRYCLLSARMSMCEKDWHSAQNMYEAACQSMSGNVAVICETAESYAKDGEYEKALAYYRDAEAYDPESPRVVRGLIDAYMGIGRNAEALQMMKEFLESELSDYDDYVHISESQLRMGYINEAKNSASVILITYPGDGPACVVMSRASVSEGDLRGAQLYAKAGLQRNHKDPEVLAQMSRVCLASRMLNKAIHYGRKSVKYNSNCINGHLALMEAYRETGDNEKTMDVCRAVLELDPQNKEAADTLSKIELEQALRSSTNASNLIPEISGADDFIALISGLLSEKKYAEVIKLCADNDTKFGTLADVRRLRGNAEYAKGDFMKASASFASAAALTPKAEIWHSKGMADEAFGDLESAEGAYDKAVLMNTKEPRYWISKGCVQEKKGDKAGAVESFNHAIELDPRSSYALARKAVILAESARYSEALSFIDLAEATDPDNEGIMKIRMKICLAAGKYTDAVYIGKKLMKKGTPDDVVVCCVVQADIGIGDSASAKKLVEKSLANNPDSERLMAAARDLYVYMGDNDSVIGVCRKLLKTSPYDRKTKRALADALYKTGKGEEATTIYSSLENEDVRGKESERKPAEAGSMQDPESIIGIARSLLSAGDIVGAGRMADRAMAADPDNTDYILFRAAVYRKTGDVRITEAFLSQCILRNPSNGELYESAGDLRAEQGDFEGAVDAYGKAIQNGMKNQTLYVKLGTVQENMGAKDAAMASFRTALMIDPHEAEAGRHLANLQIRDKDYEGASKTIRDSIESQPCAESFAILARIAQGMKDRDGVNAAYANFVRYDDASEEDCKAVITALNSVGLRTEANTLKSRLYPDEVQTEDVPPEVKRNAERIMRRAYMLGAECNDPDVLDSMGIEADDAEKAVRYLEDIPDYGEIIVGTSDFERMEILSHNVIARGKNKDLELITVEAAYVAGGARDADEAKVLLSYMQSCRRSRLPRDIPEKYVKLSENVSPRDDIEQVILDQNVGVFGARMIMSLVN</sequence>
<dbReference type="OMA" id="RIMRRAY"/>
<dbReference type="SMART" id="SM00028">
    <property type="entry name" value="TPR"/>
    <property type="match status" value="11"/>
</dbReference>